<reference evidence="1 2" key="1">
    <citation type="submission" date="2021-06" db="EMBL/GenBank/DDBJ databases">
        <authorList>
            <person name="Palmer J.M."/>
        </authorList>
    </citation>
    <scope>NUCLEOTIDE SEQUENCE [LARGE SCALE GENOMIC DNA]</scope>
    <source>
        <strain evidence="1 2">AS_MEX2019</strain>
        <tissue evidence="1">Muscle</tissue>
    </source>
</reference>
<keyword evidence="2" id="KW-1185">Reference proteome</keyword>
<dbReference type="EMBL" id="JAHRIP010024788">
    <property type="protein sequence ID" value="MEQ2289784.1"/>
    <property type="molecule type" value="Genomic_DNA"/>
</dbReference>
<dbReference type="Proteomes" id="UP001469553">
    <property type="component" value="Unassembled WGS sequence"/>
</dbReference>
<protein>
    <submittedName>
        <fullName evidence="1">Uncharacterized protein</fullName>
    </submittedName>
</protein>
<proteinExistence type="predicted"/>
<organism evidence="1 2">
    <name type="scientific">Ameca splendens</name>
    <dbReference type="NCBI Taxonomy" id="208324"/>
    <lineage>
        <taxon>Eukaryota</taxon>
        <taxon>Metazoa</taxon>
        <taxon>Chordata</taxon>
        <taxon>Craniata</taxon>
        <taxon>Vertebrata</taxon>
        <taxon>Euteleostomi</taxon>
        <taxon>Actinopterygii</taxon>
        <taxon>Neopterygii</taxon>
        <taxon>Teleostei</taxon>
        <taxon>Neoteleostei</taxon>
        <taxon>Acanthomorphata</taxon>
        <taxon>Ovalentaria</taxon>
        <taxon>Atherinomorphae</taxon>
        <taxon>Cyprinodontiformes</taxon>
        <taxon>Goodeidae</taxon>
        <taxon>Ameca</taxon>
    </lineage>
</organism>
<accession>A0ABV0Y7L4</accession>
<sequence length="103" mass="11217">MDPSPAQQWRACVDNSIARLDSGMSGIITMLRSMSPVSTQAPLQPAPPSPPAVPVMVKEPRLVYSRGIPTSVGLSLLNVRYILNYSRPLSPLSALKWRLSSPF</sequence>
<evidence type="ECO:0000313" key="1">
    <source>
        <dbReference type="EMBL" id="MEQ2289784.1"/>
    </source>
</evidence>
<comment type="caution">
    <text evidence="1">The sequence shown here is derived from an EMBL/GenBank/DDBJ whole genome shotgun (WGS) entry which is preliminary data.</text>
</comment>
<name>A0ABV0Y7L4_9TELE</name>
<evidence type="ECO:0000313" key="2">
    <source>
        <dbReference type="Proteomes" id="UP001469553"/>
    </source>
</evidence>
<gene>
    <name evidence="1" type="ORF">AMECASPLE_036823</name>
</gene>